<dbReference type="PANTHER" id="PTHR45947">
    <property type="entry name" value="SULFOQUINOVOSYL TRANSFERASE SQD2"/>
    <property type="match status" value="1"/>
</dbReference>
<evidence type="ECO:0000259" key="3">
    <source>
        <dbReference type="Pfam" id="PF00534"/>
    </source>
</evidence>
<dbReference type="Pfam" id="PF00534">
    <property type="entry name" value="Glycos_transf_1"/>
    <property type="match status" value="1"/>
</dbReference>
<keyword evidence="5" id="KW-1185">Reference proteome</keyword>
<dbReference type="InterPro" id="IPR050194">
    <property type="entry name" value="Glycosyltransferase_grp1"/>
</dbReference>
<organism evidence="4 5">
    <name type="scientific">Rathayibacter caricis DSM 15933</name>
    <dbReference type="NCBI Taxonomy" id="1328867"/>
    <lineage>
        <taxon>Bacteria</taxon>
        <taxon>Bacillati</taxon>
        <taxon>Actinomycetota</taxon>
        <taxon>Actinomycetes</taxon>
        <taxon>Micrococcales</taxon>
        <taxon>Microbacteriaceae</taxon>
        <taxon>Rathayibacter</taxon>
    </lineage>
</organism>
<dbReference type="Gene3D" id="3.40.50.2000">
    <property type="entry name" value="Glycogen Phosphorylase B"/>
    <property type="match status" value="2"/>
</dbReference>
<evidence type="ECO:0000313" key="4">
    <source>
        <dbReference type="EMBL" id="PTL74748.1"/>
    </source>
</evidence>
<dbReference type="GO" id="GO:0016757">
    <property type="term" value="F:glycosyltransferase activity"/>
    <property type="evidence" value="ECO:0007669"/>
    <property type="project" value="InterPro"/>
</dbReference>
<gene>
    <name evidence="4" type="ORF">C1I63_11995</name>
</gene>
<dbReference type="PANTHER" id="PTHR45947:SF3">
    <property type="entry name" value="SULFOQUINOVOSYL TRANSFERASE SQD2"/>
    <property type="match status" value="1"/>
</dbReference>
<dbReference type="InterPro" id="IPR001296">
    <property type="entry name" value="Glyco_trans_1"/>
</dbReference>
<reference evidence="4 5" key="1">
    <citation type="submission" date="2018-03" db="EMBL/GenBank/DDBJ databases">
        <title>Bacteriophage NCPPB3778 and a type I-E CRISPR drive the evolution of the US Biological Select Agent, Rathayibacter toxicus.</title>
        <authorList>
            <person name="Davis E.W.II."/>
            <person name="Tabima J.F."/>
            <person name="Weisberg A.J."/>
            <person name="Dantas Lopes L."/>
            <person name="Wiseman M.S."/>
            <person name="Wiseman M.S."/>
            <person name="Pupko T."/>
            <person name="Belcher M.S."/>
            <person name="Sechler A.J."/>
            <person name="Tancos M.A."/>
            <person name="Schroeder B.K."/>
            <person name="Murray T.D."/>
            <person name="Luster D.G."/>
            <person name="Schneider W.L."/>
            <person name="Rogers E."/>
            <person name="Andreote F.D."/>
            <person name="Grunwald N.J."/>
            <person name="Putnam M.L."/>
            <person name="Chang J.H."/>
        </authorList>
    </citation>
    <scope>NUCLEOTIDE SEQUENCE [LARGE SCALE GENOMIC DNA]</scope>
    <source>
        <strain evidence="4 5">DSM 15933</strain>
    </source>
</reference>
<proteinExistence type="predicted"/>
<feature type="domain" description="Glycosyl transferase family 1" evidence="3">
    <location>
        <begin position="183"/>
        <end position="318"/>
    </location>
</feature>
<accession>A0A2T4UZ14</accession>
<comment type="caution">
    <text evidence="4">The sequence shown here is derived from an EMBL/GenBank/DDBJ whole genome shotgun (WGS) entry which is preliminary data.</text>
</comment>
<evidence type="ECO:0000256" key="2">
    <source>
        <dbReference type="ARBA" id="ARBA00022679"/>
    </source>
</evidence>
<evidence type="ECO:0000313" key="5">
    <source>
        <dbReference type="Proteomes" id="UP000241085"/>
    </source>
</evidence>
<dbReference type="SUPFAM" id="SSF53756">
    <property type="entry name" value="UDP-Glycosyltransferase/glycogen phosphorylase"/>
    <property type="match status" value="1"/>
</dbReference>
<name>A0A2T4UZ14_9MICO</name>
<dbReference type="EMBL" id="PZPL01000001">
    <property type="protein sequence ID" value="PTL74748.1"/>
    <property type="molecule type" value="Genomic_DNA"/>
</dbReference>
<dbReference type="AlphaFoldDB" id="A0A2T4UZ14"/>
<dbReference type="Proteomes" id="UP000241085">
    <property type="component" value="Unassembled WGS sequence"/>
</dbReference>
<sequence length="346" mass="37860">MTGVYPDADLYCLWNDAPGRYPAHRVIESPLASSPLRSRKIAALPVALATWRNLPYDDYDWALVSSHAFAHHARFRKQPDGFRKLVYVHTPARYIWNPELDHRGASAPVRAAAQALQPLDRRRAGEATSMAANSAYVRERIRRAWGRDAAVIHPPVEIERIVATKWEDALTAREGALLETLPEDFLLGASRFVPYKALELVIRSGEAARTPVVLAGSGPDEQRLRAIARTAAVPVHFVDRPSDALLYCLYERAMAYVFPSVEDFGIMPIEAMALGTPVVCGTSGGVLETVADGVSGVHVADWSADPLATEIDRAVRLDPSGVRAHAQQFSRQAFDAHLAAWVGGAA</sequence>
<keyword evidence="2 4" id="KW-0808">Transferase</keyword>
<evidence type="ECO:0000256" key="1">
    <source>
        <dbReference type="ARBA" id="ARBA00021292"/>
    </source>
</evidence>
<protein>
    <recommendedName>
        <fullName evidence="1">D-inositol 3-phosphate glycosyltransferase</fullName>
    </recommendedName>
</protein>